<keyword evidence="2" id="KW-0255">Endonuclease</keyword>
<dbReference type="EMBL" id="HM114340">
    <property type="protein sequence ID" value="AER08052.1"/>
    <property type="molecule type" value="Genomic_DNA"/>
</dbReference>
<dbReference type="Gene3D" id="3.90.75.10">
    <property type="entry name" value="Homing Intron 3 (I-ppo) Encoded Endonuclease, Chain A"/>
    <property type="match status" value="1"/>
</dbReference>
<evidence type="ECO:0000313" key="2">
    <source>
        <dbReference type="EMBL" id="AER08052.1"/>
    </source>
</evidence>
<dbReference type="GO" id="GO:0004519">
    <property type="term" value="F:endonuclease activity"/>
    <property type="evidence" value="ECO:0007669"/>
    <property type="project" value="UniProtKB-KW"/>
</dbReference>
<evidence type="ECO:0000259" key="1">
    <source>
        <dbReference type="Pfam" id="PF05551"/>
    </source>
</evidence>
<dbReference type="InterPro" id="IPR008704">
    <property type="entry name" value="Endonuclease_Zinc-binding_loop"/>
</dbReference>
<keyword evidence="2" id="KW-0540">Nuclease</keyword>
<dbReference type="SUPFAM" id="SSF54060">
    <property type="entry name" value="His-Me finger endonucleases"/>
    <property type="match status" value="1"/>
</dbReference>
<organism evidence="2">
    <name type="scientific">Acrasis rosea</name>
    <dbReference type="NCBI Taxonomy" id="43695"/>
    <lineage>
        <taxon>Eukaryota</taxon>
        <taxon>Discoba</taxon>
        <taxon>Heterolobosea</taxon>
        <taxon>Tetramitia</taxon>
        <taxon>Eutetramitia</taxon>
        <taxon>Acrasidae</taxon>
        <taxon>Acrasis</taxon>
    </lineage>
</organism>
<name>G9B0Y4_ACRRO</name>
<proteinExistence type="predicted"/>
<dbReference type="Pfam" id="PF05551">
    <property type="entry name" value="zf-His_Me_endon"/>
    <property type="match status" value="1"/>
</dbReference>
<protein>
    <submittedName>
        <fullName evidence="2">Putative His-Cys homing endonuclease</fullName>
    </submittedName>
</protein>
<accession>G9B0Y4</accession>
<keyword evidence="2" id="KW-0378">Hydrolase</keyword>
<sequence length="185" mass="20749">MASTQKTHNKSGSEWLSLMGKTDAQVAHFVVILKEKLEKTTHDEFEVIDGSRCITMSAKDGRLTVNSKKVCFGYQLVAWEKYGRDNMGMVSSAKVGGEALTISHLCGVRNCCERDHIIIEPKKVNDDRTHHHGTVFHAFHNNKCGQKSFLDLLGLVRDTCGHEPKCFTKETGANVYEEVKGVFKY</sequence>
<reference evidence="2" key="1">
    <citation type="journal article" date="2012" name="Eur. J. Protist.">
        <title>A contemporary evaluation of the acrasids (Acrasidae, Heterolobosea, Excavata).</title>
        <authorList>
            <person name="Brown M.W."/>
            <person name="Silberman J.D."/>
            <person name="Spiegel F.W."/>
        </authorList>
    </citation>
    <scope>NUCLEOTIDE SEQUENCE</scope>
    <source>
        <strain evidence="2">1Ba5-1</strain>
    </source>
</reference>
<dbReference type="AlphaFoldDB" id="G9B0Y4"/>
<feature type="domain" description="Zinc-binding loop region of homing endonuclease" evidence="1">
    <location>
        <begin position="67"/>
        <end position="170"/>
    </location>
</feature>
<dbReference type="InterPro" id="IPR044925">
    <property type="entry name" value="His-Me_finger_sf"/>
</dbReference>
<dbReference type="InterPro" id="IPR044930">
    <property type="entry name" value="Homing_endonuclease_His-Me"/>
</dbReference>